<proteinExistence type="predicted"/>
<protein>
    <submittedName>
        <fullName evidence="2">Uncharacterized protein</fullName>
    </submittedName>
</protein>
<evidence type="ECO:0000313" key="2">
    <source>
        <dbReference type="EMBL" id="SVB93051.1"/>
    </source>
</evidence>
<accession>A0A382I2V2</accession>
<reference evidence="2" key="1">
    <citation type="submission" date="2018-05" db="EMBL/GenBank/DDBJ databases">
        <authorList>
            <person name="Lanie J.A."/>
            <person name="Ng W.-L."/>
            <person name="Kazmierczak K.M."/>
            <person name="Andrzejewski T.M."/>
            <person name="Davidsen T.M."/>
            <person name="Wayne K.J."/>
            <person name="Tettelin H."/>
            <person name="Glass J.I."/>
            <person name="Rusch D."/>
            <person name="Podicherti R."/>
            <person name="Tsui H.-C.T."/>
            <person name="Winkler M.E."/>
        </authorList>
    </citation>
    <scope>NUCLEOTIDE SEQUENCE</scope>
</reference>
<evidence type="ECO:0000256" key="1">
    <source>
        <dbReference type="SAM" id="MobiDB-lite"/>
    </source>
</evidence>
<dbReference type="AlphaFoldDB" id="A0A382I2V2"/>
<feature type="non-terminal residue" evidence="2">
    <location>
        <position position="88"/>
    </location>
</feature>
<name>A0A382I2V2_9ZZZZ</name>
<sequence>MTIVSLDLESRDDLKLLDAQWKFGSGWIPGEPNEGLVSQTSGSPARLAEYDDSNWEILSDIEPRSDGSTEGGLADPGLRKGRSVGFTF</sequence>
<gene>
    <name evidence="2" type="ORF">METZ01_LOCUS245905</name>
</gene>
<feature type="region of interest" description="Disordered" evidence="1">
    <location>
        <begin position="61"/>
        <end position="88"/>
    </location>
</feature>
<dbReference type="EMBL" id="UINC01064409">
    <property type="protein sequence ID" value="SVB93051.1"/>
    <property type="molecule type" value="Genomic_DNA"/>
</dbReference>
<organism evidence="2">
    <name type="scientific">marine metagenome</name>
    <dbReference type="NCBI Taxonomy" id="408172"/>
    <lineage>
        <taxon>unclassified sequences</taxon>
        <taxon>metagenomes</taxon>
        <taxon>ecological metagenomes</taxon>
    </lineage>
</organism>